<evidence type="ECO:0000313" key="3">
    <source>
        <dbReference type="Proteomes" id="UP001159363"/>
    </source>
</evidence>
<comment type="caution">
    <text evidence="2">The sequence shown here is derived from an EMBL/GenBank/DDBJ whole genome shotgun (WGS) entry which is preliminary data.</text>
</comment>
<protein>
    <submittedName>
        <fullName evidence="2">Uncharacterized protein</fullName>
    </submittedName>
</protein>
<gene>
    <name evidence="2" type="ORF">PR048_024185</name>
</gene>
<keyword evidence="3" id="KW-1185">Reference proteome</keyword>
<name>A0ABQ9GW57_9NEOP</name>
<dbReference type="Proteomes" id="UP001159363">
    <property type="component" value="Chromosome 8"/>
</dbReference>
<accession>A0ABQ9GW57</accession>
<organism evidence="2 3">
    <name type="scientific">Dryococelus australis</name>
    <dbReference type="NCBI Taxonomy" id="614101"/>
    <lineage>
        <taxon>Eukaryota</taxon>
        <taxon>Metazoa</taxon>
        <taxon>Ecdysozoa</taxon>
        <taxon>Arthropoda</taxon>
        <taxon>Hexapoda</taxon>
        <taxon>Insecta</taxon>
        <taxon>Pterygota</taxon>
        <taxon>Neoptera</taxon>
        <taxon>Polyneoptera</taxon>
        <taxon>Phasmatodea</taxon>
        <taxon>Verophasmatodea</taxon>
        <taxon>Anareolatae</taxon>
        <taxon>Phasmatidae</taxon>
        <taxon>Eurycanthinae</taxon>
        <taxon>Dryococelus</taxon>
    </lineage>
</organism>
<proteinExistence type="predicted"/>
<reference evidence="2 3" key="1">
    <citation type="submission" date="2023-02" db="EMBL/GenBank/DDBJ databases">
        <title>LHISI_Scaffold_Assembly.</title>
        <authorList>
            <person name="Stuart O.P."/>
            <person name="Cleave R."/>
            <person name="Magrath M.J.L."/>
            <person name="Mikheyev A.S."/>
        </authorList>
    </citation>
    <scope>NUCLEOTIDE SEQUENCE [LARGE SCALE GENOMIC DNA]</scope>
    <source>
        <strain evidence="2">Daus_M_001</strain>
        <tissue evidence="2">Leg muscle</tissue>
    </source>
</reference>
<feature type="region of interest" description="Disordered" evidence="1">
    <location>
        <begin position="365"/>
        <end position="424"/>
    </location>
</feature>
<evidence type="ECO:0000256" key="1">
    <source>
        <dbReference type="SAM" id="MobiDB-lite"/>
    </source>
</evidence>
<evidence type="ECO:0000313" key="2">
    <source>
        <dbReference type="EMBL" id="KAJ8876275.1"/>
    </source>
</evidence>
<sequence>MCAFLITYCVCLPANHGHSVSELPNSDCPSQVRNCLLIKTPGTHDAQADRCSVEPTCSVLRDARTSCRQPILSGIASPAVLPSISCIVYSRLLSTVLKSYLRLLASHLVGLLPRVGVVSDDATGRWVFSGICRFLPPLHSGAAPQSPQSPSSALTISLLKAARISSLTHSLEDVPTRHVHNDLELHNKNFLLTFPPLSSEKGDTATSLKWAVASTCKALKWRAVYASLLQAETLGVSSEICALFIDQHIVGYSSVKRKTLDFKLTVIQFKSAKYARISSFEPFVCSSLASMRRMVVSPPEVGFKPESDGGIGPTQINSNFKPVHIEVKGPPGLSCGLETIKLALNRMRVERGEYGAAPECKGGGNWIPIPDKNPPTSSILRQRPRRESNPGSPWWEASSLTTTPPRGIGKTAEGENCAPVQSRARSGDGAFVGLTQLQVDGDLNNELATVSPHKHISPARSLSRLLVPALRRVMQEGTNQQRNKTEEDMPNVRYLNAVTPNYTGPISELAPPYPLPKFLHTEPESSCIIYLRRAVFTCVVLYLLASCCRGCEFWTDHASYWLLQMLRSVGAVVSWSPCYCQSDIRSVSRFPYVGCEDGPIVHCAGVENTRECGEYICLCSCYFVETTENVVHESEGRGGRSLGKLRPIGTHALKRTVTVLQPSQIKAVQEPRAEVNTWYKIGWTQRLYHSGGGEDYSLFQFGSAASLRSTTVVPVGGEGTLFSEPLRNCGNKDIRWLRVCAIHQDHVCVFLKRVLDHVNQKHDGPVSEELWATLDIEVFRADEGEASTFNLQLNLMQQVQEFPPNPAIFITLLVYFEAANRSAAEKRSRWKLLMKTVHFEGETTAIGTRSKPRPLSDCTKPFRQCKLAAARACWRTCDVVRMRGGKFQTGEQRICGVKDTHVARSRCETCHDSLFSRQLRYVARLLSPSANTVSPFQIIKILATMGAQLPNLNCTMIDGGLYFNNSIEPERSDGGLYFNNSIEPERSDGGLYLNNSIEPARSDGGLYFNNSIEPERSDGGLYLNNSIEPERSDGGLYFNNSIEPERSDGGLYFNNSIEPERSDGGLYFNNSIEPERSDGGLYFNNSIEPERSDGGLYFNDSSYRSGSLCKYLLFQAEERDKGDYDSRVYRSFYIKVLKWRSVFLICSCNYYAGIT</sequence>
<dbReference type="EMBL" id="JARBHB010000009">
    <property type="protein sequence ID" value="KAJ8876275.1"/>
    <property type="molecule type" value="Genomic_DNA"/>
</dbReference>